<dbReference type="GO" id="GO:0010165">
    <property type="term" value="P:response to X-ray"/>
    <property type="evidence" value="ECO:0007669"/>
    <property type="project" value="TreeGrafter"/>
</dbReference>
<feature type="region of interest" description="Disordered" evidence="1">
    <location>
        <begin position="348"/>
        <end position="379"/>
    </location>
</feature>
<evidence type="ECO:0000259" key="2">
    <source>
        <dbReference type="Pfam" id="PF21924"/>
    </source>
</evidence>
<reference evidence="3" key="1">
    <citation type="submission" date="2023-08" db="EMBL/GenBank/DDBJ databases">
        <authorList>
            <person name="Alioto T."/>
            <person name="Alioto T."/>
            <person name="Gomez Garrido J."/>
        </authorList>
    </citation>
    <scope>NUCLEOTIDE SEQUENCE</scope>
</reference>
<evidence type="ECO:0000313" key="4">
    <source>
        <dbReference type="Proteomes" id="UP001162480"/>
    </source>
</evidence>
<accession>A0AA36BUM8</accession>
<dbReference type="PANTHER" id="PTHR28559">
    <property type="entry name" value="DNA REPAIR PROTEIN XRCC4"/>
    <property type="match status" value="1"/>
</dbReference>
<feature type="region of interest" description="Disordered" evidence="1">
    <location>
        <begin position="305"/>
        <end position="335"/>
    </location>
</feature>
<dbReference type="AlphaFoldDB" id="A0AA36BUM8"/>
<dbReference type="GO" id="GO:0003677">
    <property type="term" value="F:DNA binding"/>
    <property type="evidence" value="ECO:0007669"/>
    <property type="project" value="InterPro"/>
</dbReference>
<keyword evidence="4" id="KW-1185">Reference proteome</keyword>
<name>A0AA36BUM8_OCTVU</name>
<dbReference type="SUPFAM" id="SSF58022">
    <property type="entry name" value="XRCC4, C-terminal oligomerization domain"/>
    <property type="match status" value="1"/>
</dbReference>
<feature type="compositionally biased region" description="Low complexity" evidence="1">
    <location>
        <begin position="349"/>
        <end position="367"/>
    </location>
</feature>
<dbReference type="InterPro" id="IPR014751">
    <property type="entry name" value="XRCC4-like_C"/>
</dbReference>
<dbReference type="GO" id="GO:0005958">
    <property type="term" value="C:DNA-dependent protein kinase-DNA ligase 4 complex"/>
    <property type="evidence" value="ECO:0007669"/>
    <property type="project" value="TreeGrafter"/>
</dbReference>
<dbReference type="Pfam" id="PF21924">
    <property type="entry name" value="XRCC4_CC"/>
    <property type="match status" value="1"/>
</dbReference>
<dbReference type="GO" id="GO:0006310">
    <property type="term" value="P:DNA recombination"/>
    <property type="evidence" value="ECO:0007669"/>
    <property type="project" value="InterPro"/>
</dbReference>
<proteinExistence type="predicted"/>
<feature type="domain" description="XRCC4 coiled-coil" evidence="2">
    <location>
        <begin position="219"/>
        <end position="288"/>
    </location>
</feature>
<dbReference type="EMBL" id="OX597838">
    <property type="protein sequence ID" value="CAI9740664.1"/>
    <property type="molecule type" value="Genomic_DNA"/>
</dbReference>
<evidence type="ECO:0000313" key="3">
    <source>
        <dbReference type="EMBL" id="CAI9740664.1"/>
    </source>
</evidence>
<gene>
    <name evidence="3" type="ORF">OCTVUL_1B005611</name>
</gene>
<dbReference type="PANTHER" id="PTHR28559:SF1">
    <property type="entry name" value="DNA REPAIR PROTEIN XRCC4"/>
    <property type="match status" value="1"/>
</dbReference>
<dbReference type="InterPro" id="IPR010585">
    <property type="entry name" value="DNA_repair_prot_XRCC4"/>
</dbReference>
<dbReference type="GO" id="GO:0006303">
    <property type="term" value="P:double-strand break repair via nonhomologous end joining"/>
    <property type="evidence" value="ECO:0007669"/>
    <property type="project" value="TreeGrafter"/>
</dbReference>
<sequence length="403" mass="46983">MYLPKRLSNDGTPEDTRSWWLNSDGFVPGICRTLDLCEDLFFEKLAVAMLDIVDTKQCLGWCRHIQLLLMRNYGLFWKFNVKYKQQTYDFLLLNEILNLLLQHNERMEDMTFIKVIANNREFYLFTTIKDEGYDLIITDCQDFWSGFVSKNDSNNQCSDFLPLTRISYQDRSFSYEIDHVSNGKILFRWKEENAAEGLKFVLGSATLSKIDDIRCMTQRIFEHCINMISNINQEVTSVKKDKNMLLQEKADTLKRLDKLVGTKETMEQELYSKFLVVLNSKKTEISTLREKVKDLESQDLKSIYEQETQIDTKPKPMFSDESSDEEISLTSRQNLETHFKDKKRAKVLTTTTTTSSSVSYPSSTATTKRNSLPRKRSLKKPNLENDTMSLSEMIDSDKLLDNI</sequence>
<dbReference type="Proteomes" id="UP001162480">
    <property type="component" value="Chromosome 25"/>
</dbReference>
<feature type="compositionally biased region" description="Basic and acidic residues" evidence="1">
    <location>
        <begin position="305"/>
        <end position="314"/>
    </location>
</feature>
<protein>
    <submittedName>
        <fullName evidence="3">Repair XRCC4</fullName>
    </submittedName>
</protein>
<organism evidence="3 4">
    <name type="scientific">Octopus vulgaris</name>
    <name type="common">Common octopus</name>
    <dbReference type="NCBI Taxonomy" id="6645"/>
    <lineage>
        <taxon>Eukaryota</taxon>
        <taxon>Metazoa</taxon>
        <taxon>Spiralia</taxon>
        <taxon>Lophotrochozoa</taxon>
        <taxon>Mollusca</taxon>
        <taxon>Cephalopoda</taxon>
        <taxon>Coleoidea</taxon>
        <taxon>Octopodiformes</taxon>
        <taxon>Octopoda</taxon>
        <taxon>Incirrata</taxon>
        <taxon>Octopodidae</taxon>
        <taxon>Octopus</taxon>
    </lineage>
</organism>
<dbReference type="Gene3D" id="1.20.5.370">
    <property type="match status" value="1"/>
</dbReference>
<dbReference type="InterPro" id="IPR053962">
    <property type="entry name" value="XRCC4_CC"/>
</dbReference>
<evidence type="ECO:0000256" key="1">
    <source>
        <dbReference type="SAM" id="MobiDB-lite"/>
    </source>
</evidence>
<dbReference type="GO" id="GO:0032807">
    <property type="term" value="C:DNA ligase IV complex"/>
    <property type="evidence" value="ECO:0007669"/>
    <property type="project" value="TreeGrafter"/>
</dbReference>